<dbReference type="VEuPathDB" id="VectorBase:AFAF002446"/>
<dbReference type="SUPFAM" id="SSF81383">
    <property type="entry name" value="F-box domain"/>
    <property type="match status" value="1"/>
</dbReference>
<dbReference type="AlphaFoldDB" id="A0A182Q3P1"/>
<keyword evidence="3" id="KW-1185">Reference proteome</keyword>
<dbReference type="Gene3D" id="3.80.10.10">
    <property type="entry name" value="Ribonuclease Inhibitor"/>
    <property type="match status" value="1"/>
</dbReference>
<sequence>MNISKQTKPAAMEELCETGSPARKRRKLEVLDEQPRIDHINRLPYEVLCKIFDLLYLPERLVCTLVCRRWHAILRSAPYLNRMRYIFSHCFGLPIQDDHQQYMMESLHCVFHDCGSSLNAEDQAEMMEMVRKAQCENFEAGPSTQTVVRKYTPEDLLFTGELPYKTLEITASYDRIRRFLGNRLTRLQKVTELSFIVVPMALEDVPATVAPLWTIAHETLKSLSWTLFDNTYAYVIKMPALERYRVEIANDYDLASLMDHSHQLVELVVWFHFDRAMEQTLTFPFPRLKKLIMNRFSQDDRHSSPEPNTRVDDLSAERFIRSAPLLEDLVIISDKVAYRIFRAVCLFGAGTLTRLAVYNVIFTRDMLLLLLELRNLEFLSLNDCILEEGSRLRGVDLPRLNHLELINSGTCFRLDAGFANLRRLYCSLDSQLSRLCRNLLLLEDLELQMRTHSPIAEQIRQHFPSLPALANLRTLRLCGMMTYTRPWAFCKPMPNVRRLVLRKCYLLRCNLNLLPKLFPMLRVLELDNSIIAYRRLPKGVSKPMAHMQGRLKQLLPHCCLTVDPTTRAEPVEMVLLMQNDRKWNEHLTNAYGAKFEVRKGRKSRSRR</sequence>
<reference evidence="2" key="2">
    <citation type="submission" date="2020-05" db="UniProtKB">
        <authorList>
            <consortium name="EnsemblMetazoa"/>
        </authorList>
    </citation>
    <scope>IDENTIFICATION</scope>
    <source>
        <strain evidence="2">FAR1</strain>
    </source>
</reference>
<protein>
    <recommendedName>
        <fullName evidence="1">F-box domain-containing protein</fullName>
    </recommendedName>
</protein>
<dbReference type="Pfam" id="PF12937">
    <property type="entry name" value="F-box-like"/>
    <property type="match status" value="1"/>
</dbReference>
<name>A0A182Q3P1_9DIPT</name>
<dbReference type="InterPro" id="IPR032675">
    <property type="entry name" value="LRR_dom_sf"/>
</dbReference>
<dbReference type="SMART" id="SM00256">
    <property type="entry name" value="FBOX"/>
    <property type="match status" value="1"/>
</dbReference>
<evidence type="ECO:0000313" key="2">
    <source>
        <dbReference type="EnsemblMetazoa" id="AFAF002446-PA"/>
    </source>
</evidence>
<dbReference type="CDD" id="cd09917">
    <property type="entry name" value="F-box_SF"/>
    <property type="match status" value="1"/>
</dbReference>
<dbReference type="SUPFAM" id="SSF52047">
    <property type="entry name" value="RNI-like"/>
    <property type="match status" value="1"/>
</dbReference>
<organism evidence="2 3">
    <name type="scientific">Anopheles farauti</name>
    <dbReference type="NCBI Taxonomy" id="69004"/>
    <lineage>
        <taxon>Eukaryota</taxon>
        <taxon>Metazoa</taxon>
        <taxon>Ecdysozoa</taxon>
        <taxon>Arthropoda</taxon>
        <taxon>Hexapoda</taxon>
        <taxon>Insecta</taxon>
        <taxon>Pterygota</taxon>
        <taxon>Neoptera</taxon>
        <taxon>Endopterygota</taxon>
        <taxon>Diptera</taxon>
        <taxon>Nematocera</taxon>
        <taxon>Culicoidea</taxon>
        <taxon>Culicidae</taxon>
        <taxon>Anophelinae</taxon>
        <taxon>Anopheles</taxon>
    </lineage>
</organism>
<feature type="domain" description="F-box" evidence="1">
    <location>
        <begin position="37"/>
        <end position="83"/>
    </location>
</feature>
<dbReference type="Proteomes" id="UP000075886">
    <property type="component" value="Unassembled WGS sequence"/>
</dbReference>
<evidence type="ECO:0000313" key="3">
    <source>
        <dbReference type="Proteomes" id="UP000075886"/>
    </source>
</evidence>
<dbReference type="EnsemblMetazoa" id="AFAF002446-RA">
    <property type="protein sequence ID" value="AFAF002446-PA"/>
    <property type="gene ID" value="AFAF002446"/>
</dbReference>
<dbReference type="InterPro" id="IPR036047">
    <property type="entry name" value="F-box-like_dom_sf"/>
</dbReference>
<accession>A0A182Q3P1</accession>
<dbReference type="EMBL" id="AXCN02002104">
    <property type="status" value="NOT_ANNOTATED_CDS"/>
    <property type="molecule type" value="Genomic_DNA"/>
</dbReference>
<dbReference type="Gene3D" id="1.20.1280.50">
    <property type="match status" value="1"/>
</dbReference>
<evidence type="ECO:0000259" key="1">
    <source>
        <dbReference type="PROSITE" id="PS50181"/>
    </source>
</evidence>
<reference evidence="3" key="1">
    <citation type="submission" date="2014-01" db="EMBL/GenBank/DDBJ databases">
        <title>The Genome Sequence of Anopheles farauti FAR1 (V2).</title>
        <authorList>
            <consortium name="The Broad Institute Genomics Platform"/>
            <person name="Neafsey D.E."/>
            <person name="Besansky N."/>
            <person name="Howell P."/>
            <person name="Walton C."/>
            <person name="Young S.K."/>
            <person name="Zeng Q."/>
            <person name="Gargeya S."/>
            <person name="Fitzgerald M."/>
            <person name="Haas B."/>
            <person name="Abouelleil A."/>
            <person name="Allen A.W."/>
            <person name="Alvarado L."/>
            <person name="Arachchi H.M."/>
            <person name="Berlin A.M."/>
            <person name="Chapman S.B."/>
            <person name="Gainer-Dewar J."/>
            <person name="Goldberg J."/>
            <person name="Griggs A."/>
            <person name="Gujja S."/>
            <person name="Hansen M."/>
            <person name="Howarth C."/>
            <person name="Imamovic A."/>
            <person name="Ireland A."/>
            <person name="Larimer J."/>
            <person name="McCowan C."/>
            <person name="Murphy C."/>
            <person name="Pearson M."/>
            <person name="Poon T.W."/>
            <person name="Priest M."/>
            <person name="Roberts A."/>
            <person name="Saif S."/>
            <person name="Shea T."/>
            <person name="Sisk P."/>
            <person name="Sykes S."/>
            <person name="Wortman J."/>
            <person name="Nusbaum C."/>
            <person name="Birren B."/>
        </authorList>
    </citation>
    <scope>NUCLEOTIDE SEQUENCE [LARGE SCALE GENOMIC DNA]</scope>
    <source>
        <strain evidence="3">FAR1</strain>
    </source>
</reference>
<proteinExistence type="predicted"/>
<dbReference type="PROSITE" id="PS50181">
    <property type="entry name" value="FBOX"/>
    <property type="match status" value="1"/>
</dbReference>
<dbReference type="InterPro" id="IPR001810">
    <property type="entry name" value="F-box_dom"/>
</dbReference>